<dbReference type="Proteomes" id="UP000269923">
    <property type="component" value="Unassembled WGS sequence"/>
</dbReference>
<evidence type="ECO:0000256" key="8">
    <source>
        <dbReference type="ARBA" id="ARBA00023014"/>
    </source>
</evidence>
<dbReference type="GO" id="GO:0070475">
    <property type="term" value="P:rRNA base methylation"/>
    <property type="evidence" value="ECO:0007669"/>
    <property type="project" value="TreeGrafter"/>
</dbReference>
<dbReference type="PANTHER" id="PTHR11061">
    <property type="entry name" value="RNA M5U METHYLTRANSFERASE"/>
    <property type="match status" value="1"/>
</dbReference>
<accession>A0A3P2A2Q4</accession>
<dbReference type="Gene3D" id="2.40.50.140">
    <property type="entry name" value="Nucleic acid-binding proteins"/>
    <property type="match status" value="1"/>
</dbReference>
<keyword evidence="3 9" id="KW-0489">Methyltransferase</keyword>
<dbReference type="InterPro" id="IPR010280">
    <property type="entry name" value="U5_MeTrfase_fam"/>
</dbReference>
<organism evidence="13 14">
    <name type="scientific">Conchiformibius steedae</name>
    <dbReference type="NCBI Taxonomy" id="153493"/>
    <lineage>
        <taxon>Bacteria</taxon>
        <taxon>Pseudomonadati</taxon>
        <taxon>Pseudomonadota</taxon>
        <taxon>Betaproteobacteria</taxon>
        <taxon>Neisseriales</taxon>
        <taxon>Neisseriaceae</taxon>
        <taxon>Conchiformibius</taxon>
    </lineage>
</organism>
<dbReference type="InterPro" id="IPR030390">
    <property type="entry name" value="MeTrfase_TrmA_AS"/>
</dbReference>
<dbReference type="Gene3D" id="3.40.50.150">
    <property type="entry name" value="Vaccinia Virus protein VP39"/>
    <property type="match status" value="1"/>
</dbReference>
<dbReference type="HAMAP" id="MF_01010">
    <property type="entry name" value="23SrRNA_methyltr_RlmD"/>
    <property type="match status" value="1"/>
</dbReference>
<keyword evidence="6 9" id="KW-0479">Metal-binding</keyword>
<feature type="active site" evidence="11">
    <location>
        <position position="386"/>
    </location>
</feature>
<feature type="binding site" evidence="9">
    <location>
        <position position="297"/>
    </location>
    <ligand>
        <name>S-adenosyl-L-methionine</name>
        <dbReference type="ChEBI" id="CHEBI:59789"/>
    </ligand>
</feature>
<evidence type="ECO:0000313" key="13">
    <source>
        <dbReference type="EMBL" id="RRD89278.1"/>
    </source>
</evidence>
<feature type="binding site" evidence="9 10">
    <location>
        <position position="359"/>
    </location>
    <ligand>
        <name>S-adenosyl-L-methionine</name>
        <dbReference type="ChEBI" id="CHEBI:59789"/>
    </ligand>
</feature>
<dbReference type="InterPro" id="IPR002792">
    <property type="entry name" value="TRAM_dom"/>
</dbReference>
<evidence type="ECO:0000256" key="5">
    <source>
        <dbReference type="ARBA" id="ARBA00022691"/>
    </source>
</evidence>
<evidence type="ECO:0000313" key="14">
    <source>
        <dbReference type="Proteomes" id="UP000269923"/>
    </source>
</evidence>
<evidence type="ECO:0000259" key="12">
    <source>
        <dbReference type="PROSITE" id="PS50926"/>
    </source>
</evidence>
<dbReference type="InterPro" id="IPR012340">
    <property type="entry name" value="NA-bd_OB-fold"/>
</dbReference>
<gene>
    <name evidence="9" type="primary">rlmD</name>
    <name evidence="13" type="ORF">EII21_09230</name>
</gene>
<dbReference type="AlphaFoldDB" id="A0A3P2A2Q4"/>
<feature type="binding site" evidence="9">
    <location>
        <position position="151"/>
    </location>
    <ligand>
        <name>[4Fe-4S] cluster</name>
        <dbReference type="ChEBI" id="CHEBI:49883"/>
    </ligand>
</feature>
<keyword evidence="14" id="KW-1185">Reference proteome</keyword>
<comment type="caution">
    <text evidence="13">The sequence shown here is derived from an EMBL/GenBank/DDBJ whole genome shotgun (WGS) entry which is preliminary data.</text>
</comment>
<dbReference type="PROSITE" id="PS01230">
    <property type="entry name" value="TRMA_1"/>
    <property type="match status" value="1"/>
</dbReference>
<dbReference type="Pfam" id="PF01938">
    <property type="entry name" value="TRAM"/>
    <property type="match status" value="1"/>
</dbReference>
<comment type="similarity">
    <text evidence="9">Belongs to the class I-like SAM-binding methyltransferase superfamily. RNA M5U methyltransferase family. RlmD subfamily.</text>
</comment>
<dbReference type="PANTHER" id="PTHR11061:SF49">
    <property type="entry name" value="23S RRNA (URACIL(1939)-C(5))-METHYLTRANSFERASE RLMD"/>
    <property type="match status" value="1"/>
</dbReference>
<feature type="binding site" evidence="9">
    <location>
        <position position="68"/>
    </location>
    <ligand>
        <name>[4Fe-4S] cluster</name>
        <dbReference type="ChEBI" id="CHEBI:49883"/>
    </ligand>
</feature>
<keyword evidence="7 9" id="KW-0408">Iron</keyword>
<evidence type="ECO:0000256" key="3">
    <source>
        <dbReference type="ARBA" id="ARBA00022603"/>
    </source>
</evidence>
<proteinExistence type="inferred from homology"/>
<feature type="active site" description="Nucleophile" evidence="9 10">
    <location>
        <position position="386"/>
    </location>
</feature>
<name>A0A3P2A2Q4_9NEIS</name>
<feature type="binding site" evidence="9">
    <location>
        <position position="77"/>
    </location>
    <ligand>
        <name>[4Fe-4S] cluster</name>
        <dbReference type="ChEBI" id="CHEBI:49883"/>
    </ligand>
</feature>
<protein>
    <recommendedName>
        <fullName evidence="9">23S rRNA (uracil(1939)-C(5))-methyltransferase RlmD</fullName>
        <ecNumber evidence="9">2.1.1.190</ecNumber>
    </recommendedName>
    <alternativeName>
        <fullName evidence="9">23S rRNA(m5U1939)-methyltransferase</fullName>
    </alternativeName>
</protein>
<evidence type="ECO:0000256" key="7">
    <source>
        <dbReference type="ARBA" id="ARBA00023004"/>
    </source>
</evidence>
<dbReference type="SUPFAM" id="SSF50249">
    <property type="entry name" value="Nucleic acid-binding proteins"/>
    <property type="match status" value="1"/>
</dbReference>
<dbReference type="EC" id="2.1.1.190" evidence="9"/>
<evidence type="ECO:0000256" key="4">
    <source>
        <dbReference type="ARBA" id="ARBA00022679"/>
    </source>
</evidence>
<feature type="binding site" evidence="9">
    <location>
        <position position="340"/>
    </location>
    <ligand>
        <name>S-adenosyl-L-methionine</name>
        <dbReference type="ChEBI" id="CHEBI:59789"/>
    </ligand>
</feature>
<dbReference type="SUPFAM" id="SSF53335">
    <property type="entry name" value="S-adenosyl-L-methionine-dependent methyltransferases"/>
    <property type="match status" value="1"/>
</dbReference>
<dbReference type="PROSITE" id="PS50926">
    <property type="entry name" value="TRAM"/>
    <property type="match status" value="1"/>
</dbReference>
<dbReference type="GO" id="GO:0003723">
    <property type="term" value="F:RNA binding"/>
    <property type="evidence" value="ECO:0007669"/>
    <property type="project" value="InterPro"/>
</dbReference>
<dbReference type="PROSITE" id="PS51687">
    <property type="entry name" value="SAM_MT_RNA_M5U"/>
    <property type="match status" value="1"/>
</dbReference>
<feature type="binding site" evidence="9">
    <location>
        <position position="74"/>
    </location>
    <ligand>
        <name>[4Fe-4S] cluster</name>
        <dbReference type="ChEBI" id="CHEBI:49883"/>
    </ligand>
</feature>
<dbReference type="RefSeq" id="WP_124795845.1">
    <property type="nucleotide sequence ID" value="NZ_RQYC01000019.1"/>
</dbReference>
<dbReference type="InterPro" id="IPR001566">
    <property type="entry name" value="23S_rRNA_MeTrfase_RlmD"/>
</dbReference>
<dbReference type="GO" id="GO:0070041">
    <property type="term" value="F:rRNA (uridine-C5-)-methyltransferase activity"/>
    <property type="evidence" value="ECO:0007669"/>
    <property type="project" value="UniProtKB-UniRule"/>
</dbReference>
<feature type="binding site" evidence="9 10">
    <location>
        <position position="313"/>
    </location>
    <ligand>
        <name>S-adenosyl-L-methionine</name>
        <dbReference type="ChEBI" id="CHEBI:59789"/>
    </ligand>
</feature>
<keyword evidence="1 9" id="KW-0004">4Fe-4S</keyword>
<keyword evidence="8 9" id="KW-0411">Iron-sulfur</keyword>
<comment type="catalytic activity">
    <reaction evidence="9">
        <text>uridine(1939) in 23S rRNA + S-adenosyl-L-methionine = 5-methyluridine(1939) in 23S rRNA + S-adenosyl-L-homocysteine + H(+)</text>
        <dbReference type="Rhea" id="RHEA:42908"/>
        <dbReference type="Rhea" id="RHEA-COMP:10278"/>
        <dbReference type="Rhea" id="RHEA-COMP:10279"/>
        <dbReference type="ChEBI" id="CHEBI:15378"/>
        <dbReference type="ChEBI" id="CHEBI:57856"/>
        <dbReference type="ChEBI" id="CHEBI:59789"/>
        <dbReference type="ChEBI" id="CHEBI:65315"/>
        <dbReference type="ChEBI" id="CHEBI:74447"/>
        <dbReference type="EC" id="2.1.1.190"/>
    </reaction>
</comment>
<keyword evidence="2 9" id="KW-0698">rRNA processing</keyword>
<evidence type="ECO:0000256" key="10">
    <source>
        <dbReference type="PROSITE-ProRule" id="PRU01024"/>
    </source>
</evidence>
<evidence type="ECO:0000256" key="2">
    <source>
        <dbReference type="ARBA" id="ARBA00022552"/>
    </source>
</evidence>
<sequence length="431" mass="46706">MNHSLIRIERADHEGRGIGRIGGKTVFVAGALPDETVSCRIVRRHSRFDEAETLDVHQASPWRVAPFCPHAGECGGCSLQHLDFSAQVAFKQQALESQLQRLGKVSPQQMLAPVYGTAKHYRSRTRLAVTSAGVLGYRKRHGHDVVAVSQCAVLPKPVSDALPVWAQAVAELCQRAPKAGIHALEIHCGDNVSALMVCSNRAIPAQAWRDWSDAVCAVAGSWQTWQQIGKNEPVRMGGTDGDLCYRLSEFALSMPFVPGDFTQANRAVNEILVARAVRLLQPQANEHIVDLFCGLGNFSLPLARSGADIQGIEGLPSLTRRAAANARANGIKNARFATADLFEVAPDAVWTRADKILLDPPRAGAYAVVQSLSRQHLPQRVVYVSCNPATLARDAAVLVEKGYVFAAAGLVNMFPHTGHSEAVACFERVYS</sequence>
<feature type="domain" description="TRAM" evidence="12">
    <location>
        <begin position="1"/>
        <end position="55"/>
    </location>
</feature>
<evidence type="ECO:0000256" key="11">
    <source>
        <dbReference type="PROSITE-ProRule" id="PRU10015"/>
    </source>
</evidence>
<feature type="binding site" evidence="9 10">
    <location>
        <position position="263"/>
    </location>
    <ligand>
        <name>S-adenosyl-L-methionine</name>
        <dbReference type="ChEBI" id="CHEBI:59789"/>
    </ligand>
</feature>
<dbReference type="Pfam" id="PF05958">
    <property type="entry name" value="tRNA_U5-meth_tr"/>
    <property type="match status" value="1"/>
</dbReference>
<dbReference type="EMBL" id="RQYC01000019">
    <property type="protein sequence ID" value="RRD89278.1"/>
    <property type="molecule type" value="Genomic_DNA"/>
</dbReference>
<dbReference type="CDD" id="cd02440">
    <property type="entry name" value="AdoMet_MTases"/>
    <property type="match status" value="1"/>
</dbReference>
<dbReference type="STRING" id="1121352.GCA_000620925_01815"/>
<feature type="binding site" evidence="9 10">
    <location>
        <position position="292"/>
    </location>
    <ligand>
        <name>S-adenosyl-L-methionine</name>
        <dbReference type="ChEBI" id="CHEBI:59789"/>
    </ligand>
</feature>
<evidence type="ECO:0000256" key="6">
    <source>
        <dbReference type="ARBA" id="ARBA00022723"/>
    </source>
</evidence>
<dbReference type="GO" id="GO:0051539">
    <property type="term" value="F:4 iron, 4 sulfur cluster binding"/>
    <property type="evidence" value="ECO:0007669"/>
    <property type="project" value="UniProtKB-KW"/>
</dbReference>
<dbReference type="OrthoDB" id="9804590at2"/>
<reference evidence="13 14" key="1">
    <citation type="submission" date="2018-11" db="EMBL/GenBank/DDBJ databases">
        <title>Genomes From Bacteria Associated with the Canine Oral Cavity: a Test Case for Automated Genome-Based Taxonomic Assignment.</title>
        <authorList>
            <person name="Coil D.A."/>
            <person name="Jospin G."/>
            <person name="Darling A.E."/>
            <person name="Wallis C."/>
            <person name="Davis I.J."/>
            <person name="Harris S."/>
            <person name="Eisen J.A."/>
            <person name="Holcombe L.J."/>
            <person name="O'Flynn C."/>
        </authorList>
    </citation>
    <scope>NUCLEOTIDE SEQUENCE [LARGE SCALE GENOMIC DNA]</scope>
    <source>
        <strain evidence="13 14">COT-280</strain>
    </source>
</reference>
<dbReference type="InterPro" id="IPR029063">
    <property type="entry name" value="SAM-dependent_MTases_sf"/>
</dbReference>
<keyword evidence="5 9" id="KW-0949">S-adenosyl-L-methionine</keyword>
<evidence type="ECO:0000256" key="9">
    <source>
        <dbReference type="HAMAP-Rule" id="MF_01010"/>
    </source>
</evidence>
<dbReference type="Gene3D" id="2.40.50.1070">
    <property type="match status" value="1"/>
</dbReference>
<keyword evidence="4 9" id="KW-0808">Transferase</keyword>
<evidence type="ECO:0000256" key="1">
    <source>
        <dbReference type="ARBA" id="ARBA00022485"/>
    </source>
</evidence>
<comment type="function">
    <text evidence="9">Catalyzes the formation of 5-methyl-uridine at position 1939 (m5U1939) in 23S rRNA.</text>
</comment>
<dbReference type="GO" id="GO:0005506">
    <property type="term" value="F:iron ion binding"/>
    <property type="evidence" value="ECO:0007669"/>
    <property type="project" value="UniProtKB-UniRule"/>
</dbReference>